<protein>
    <submittedName>
        <fullName evidence="11">Uncharacterized protein</fullName>
    </submittedName>
</protein>
<name>A0A0G4F3G0_VITBC</name>
<evidence type="ECO:0000256" key="1">
    <source>
        <dbReference type="ARBA" id="ARBA00004604"/>
    </source>
</evidence>
<feature type="compositionally biased region" description="Basic and acidic residues" evidence="10">
    <location>
        <begin position="232"/>
        <end position="243"/>
    </location>
</feature>
<evidence type="ECO:0000256" key="2">
    <source>
        <dbReference type="ARBA" id="ARBA00006899"/>
    </source>
</evidence>
<dbReference type="GO" id="GO:0042790">
    <property type="term" value="P:nucleolar large rRNA transcription by RNA polymerase I"/>
    <property type="evidence" value="ECO:0007669"/>
    <property type="project" value="TreeGrafter"/>
</dbReference>
<dbReference type="OrthoDB" id="340175at2759"/>
<evidence type="ECO:0000256" key="6">
    <source>
        <dbReference type="ARBA" id="ARBA00023015"/>
    </source>
</evidence>
<dbReference type="VEuPathDB" id="CryptoDB:Vbra_5653"/>
<dbReference type="InterPro" id="IPR033599">
    <property type="entry name" value="TAF1B/Rrn7"/>
</dbReference>
<gene>
    <name evidence="11" type="ORF">Vbra_5653</name>
</gene>
<feature type="compositionally biased region" description="Basic residues" evidence="10">
    <location>
        <begin position="337"/>
        <end position="348"/>
    </location>
</feature>
<keyword evidence="7" id="KW-0238">DNA-binding</keyword>
<evidence type="ECO:0000313" key="12">
    <source>
        <dbReference type="Proteomes" id="UP000041254"/>
    </source>
</evidence>
<evidence type="ECO:0000256" key="5">
    <source>
        <dbReference type="ARBA" id="ARBA00022833"/>
    </source>
</evidence>
<feature type="compositionally biased region" description="Acidic residues" evidence="10">
    <location>
        <begin position="1048"/>
        <end position="1058"/>
    </location>
</feature>
<keyword evidence="8" id="KW-0804">Transcription</keyword>
<feature type="compositionally biased region" description="Basic and acidic residues" evidence="10">
    <location>
        <begin position="468"/>
        <end position="485"/>
    </location>
</feature>
<keyword evidence="6" id="KW-0805">Transcription regulation</keyword>
<dbReference type="GO" id="GO:0008270">
    <property type="term" value="F:zinc ion binding"/>
    <property type="evidence" value="ECO:0007669"/>
    <property type="project" value="UniProtKB-KW"/>
</dbReference>
<keyword evidence="5" id="KW-0862">Zinc</keyword>
<keyword evidence="9" id="KW-0539">Nucleus</keyword>
<dbReference type="EMBL" id="CDMY01000366">
    <property type="protein sequence ID" value="CEM06457.1"/>
    <property type="molecule type" value="Genomic_DNA"/>
</dbReference>
<evidence type="ECO:0000256" key="3">
    <source>
        <dbReference type="ARBA" id="ARBA00022723"/>
    </source>
</evidence>
<reference evidence="11 12" key="1">
    <citation type="submission" date="2014-11" db="EMBL/GenBank/DDBJ databases">
        <authorList>
            <person name="Zhu J."/>
            <person name="Qi W."/>
            <person name="Song R."/>
        </authorList>
    </citation>
    <scope>NUCLEOTIDE SEQUENCE [LARGE SCALE GENOMIC DNA]</scope>
</reference>
<feature type="region of interest" description="Disordered" evidence="10">
    <location>
        <begin position="451"/>
        <end position="503"/>
    </location>
</feature>
<dbReference type="AlphaFoldDB" id="A0A0G4F3G0"/>
<sequence>MPWRCAACDHTQYQQDAISGLRSCTVCGTIDERSGQEEQMGDFDDPMGGMMFASFRRQQEVNPERAAALLGTQADKEAAAFGGEEAHERVEREEDYALPTMYEIPMPPAGSGPTEEHFLLGMQTMLREMVRQLVETWGLPAAIERETKKVWLAYLSFYQRHQLPLNSFFANMRRRTLRIPWASLYQTAAPTDISEDGRASLTPAARKVVEVMGTDRVAYVRSLAPSAIGRGNMERRVDREEKERKRRKAAKMGLAEDEPQEDGVMDEGGDREGEDEQPELTGNQQVRVKQEPIEEDGPTPEQTAGRAADGESECQSDSSDSESDSSLADTFADTGHEKKKRRPGRRRIGYPAHLLMPDNKVSIYARDQREPTPLGLPIVLLECLARSRKISCLHMMYTDGTKNVATIPRRKISRDFHYVNRTVDAIYEHDFLLRLIQADTDLSTEYDFTLADKDVAPSPDSPDVGSQPEERRGEGDSDPEMHQPDDGGGGGPPAPADGDDGVTRMSVSSLPLHVLRNFWPVQSDLVRLRYGRGRKAGRVIAIRTMLTRLGGSGIGETALSPSSPDPPLPATLPPLDHTTMLAILWLGLVNARIGVTAADMSRWCWQGRIPLWASAGKVPDWLLEAGFKFYHGASRVLKAKTLFQAGRIPTAAALNETAIDLLQCGVCITPFNHPPLTARLLHDARLPIYLQPLVTKLCGLLSRRRVPWRTIAVSLVGEHQWTAAKGLVLGTHGSDPRKKTGSRASQRAKTQRGAVASMTRDVEGEDEQEQRHGGTILAAAVMELELALNMRRQTQLYGTFPNAQGWPTHVLVPSLILVAARLVWPVLNSNPPAIAQNLDGSSEGDESDERPLADTADDDRPPRRRVHPSSNDACGRLMANMPENRELFHTLSRTCRGVDWSRWRAGPYAEGKHWADMSEEQRVQILDGFECPLRQLVKAAGPLDDIADLLHTITTDLAKKGRGEAEAEQPDTPLPQSPQSDQAANGHPDPLEPPQAETLSPQQALQRSYGAYESTLTQQFPEPRPPIPTQWRSPARIKRLLLGLDVDASSDDSDDGDSDDHNRGEGDGFGSHHALPFLPLPHKDRLRPTAERLQGETEGWGGRESEKAKMKKQHHRRILREMPVAYCLLLQKLADLVGELPLIIHECVRFVEAWLPMEVELIAAES</sequence>
<dbReference type="GO" id="GO:0070860">
    <property type="term" value="C:RNA polymerase I core factor complex"/>
    <property type="evidence" value="ECO:0007669"/>
    <property type="project" value="InterPro"/>
</dbReference>
<feature type="compositionally biased region" description="Acidic residues" evidence="10">
    <location>
        <begin position="310"/>
        <end position="323"/>
    </location>
</feature>
<evidence type="ECO:0000256" key="4">
    <source>
        <dbReference type="ARBA" id="ARBA00022771"/>
    </source>
</evidence>
<organism evidence="11 12">
    <name type="scientific">Vitrella brassicaformis (strain CCMP3155)</name>
    <dbReference type="NCBI Taxonomy" id="1169540"/>
    <lineage>
        <taxon>Eukaryota</taxon>
        <taxon>Sar</taxon>
        <taxon>Alveolata</taxon>
        <taxon>Colpodellida</taxon>
        <taxon>Vitrellaceae</taxon>
        <taxon>Vitrella</taxon>
    </lineage>
</organism>
<evidence type="ECO:0000313" key="11">
    <source>
        <dbReference type="EMBL" id="CEM06457.1"/>
    </source>
</evidence>
<keyword evidence="4" id="KW-0863">Zinc-finger</keyword>
<comment type="similarity">
    <text evidence="2">Belongs to the RRN7/TAF1B family.</text>
</comment>
<feature type="region of interest" description="Disordered" evidence="10">
    <location>
        <begin position="730"/>
        <end position="771"/>
    </location>
</feature>
<feature type="compositionally biased region" description="Acidic residues" evidence="10">
    <location>
        <begin position="255"/>
        <end position="278"/>
    </location>
</feature>
<dbReference type="PANTHER" id="PTHR31576:SF2">
    <property type="entry name" value="TATA BOX-BINDING PROTEIN-ASSOCIATED FACTOR RNA POLYMERASE I SUBUNIT B"/>
    <property type="match status" value="1"/>
</dbReference>
<feature type="region of interest" description="Disordered" evidence="10">
    <location>
        <begin position="231"/>
        <end position="348"/>
    </location>
</feature>
<evidence type="ECO:0000256" key="8">
    <source>
        <dbReference type="ARBA" id="ARBA00023163"/>
    </source>
</evidence>
<feature type="region of interest" description="Disordered" evidence="10">
    <location>
        <begin position="961"/>
        <end position="1005"/>
    </location>
</feature>
<evidence type="ECO:0000256" key="10">
    <source>
        <dbReference type="SAM" id="MobiDB-lite"/>
    </source>
</evidence>
<evidence type="ECO:0000256" key="7">
    <source>
        <dbReference type="ARBA" id="ARBA00023125"/>
    </source>
</evidence>
<dbReference type="GO" id="GO:0001164">
    <property type="term" value="F:RNA polymerase I core promoter sequence-specific DNA binding"/>
    <property type="evidence" value="ECO:0007669"/>
    <property type="project" value="InterPro"/>
</dbReference>
<comment type="subcellular location">
    <subcellularLocation>
        <location evidence="1">Nucleus</location>
        <location evidence="1">Nucleolus</location>
    </subcellularLocation>
</comment>
<dbReference type="PANTHER" id="PTHR31576">
    <property type="entry name" value="TATA BOX-BINDING PROTEIN-ASSOCIATED FACTOR RNA POLYMERASE I SUBUNIT B"/>
    <property type="match status" value="1"/>
</dbReference>
<keyword evidence="12" id="KW-1185">Reference proteome</keyword>
<accession>A0A0G4F3G0</accession>
<feature type="region of interest" description="Disordered" evidence="10">
    <location>
        <begin position="835"/>
        <end position="875"/>
    </location>
</feature>
<feature type="region of interest" description="Disordered" evidence="10">
    <location>
        <begin position="1047"/>
        <end position="1086"/>
    </location>
</feature>
<dbReference type="InParanoid" id="A0A0G4F3G0"/>
<proteinExistence type="inferred from homology"/>
<evidence type="ECO:0000256" key="9">
    <source>
        <dbReference type="ARBA" id="ARBA00023242"/>
    </source>
</evidence>
<dbReference type="Proteomes" id="UP000041254">
    <property type="component" value="Unassembled WGS sequence"/>
</dbReference>
<keyword evidence="3" id="KW-0479">Metal-binding</keyword>